<comment type="caution">
    <text evidence="2">The sequence shown here is derived from an EMBL/GenBank/DDBJ whole genome shotgun (WGS) entry which is preliminary data.</text>
</comment>
<dbReference type="InterPro" id="IPR009506">
    <property type="entry name" value="YjiS-like"/>
</dbReference>
<name>A0AAQ0HHR4_PARVE</name>
<feature type="domain" description="YjiS-like" evidence="1">
    <location>
        <begin position="24"/>
        <end position="58"/>
    </location>
</feature>
<sequence length="64" mass="6975">MSAVEMSHNHAAGGLGQVFARATAMIAAWNNARITRRELARLTDRELNDIGLTRGDIERIARGA</sequence>
<accession>A0AAQ0HHR4</accession>
<proteinExistence type="predicted"/>
<keyword evidence="3" id="KW-1185">Reference proteome</keyword>
<dbReference type="RefSeq" id="WP_036758130.1">
    <property type="nucleotide sequence ID" value="NZ_CP035284.1"/>
</dbReference>
<dbReference type="Pfam" id="PF06568">
    <property type="entry name" value="YjiS-like"/>
    <property type="match status" value="1"/>
</dbReference>
<evidence type="ECO:0000313" key="2">
    <source>
        <dbReference type="EMBL" id="REG46886.1"/>
    </source>
</evidence>
<dbReference type="EMBL" id="QUMX01000013">
    <property type="protein sequence ID" value="REG46886.1"/>
    <property type="molecule type" value="Genomic_DNA"/>
</dbReference>
<reference evidence="2 3" key="1">
    <citation type="submission" date="2018-08" db="EMBL/GenBank/DDBJ databases">
        <title>Genomic Encyclopedia of Archaeal and Bacterial Type Strains, Phase II (KMG-II): from individual species to whole genera.</title>
        <authorList>
            <person name="Goeker M."/>
        </authorList>
    </citation>
    <scope>NUCLEOTIDE SEQUENCE [LARGE SCALE GENOMIC DNA]</scope>
    <source>
        <strain evidence="2 3">DSM 582</strain>
    </source>
</reference>
<protein>
    <submittedName>
        <fullName evidence="2">Uncharacterized protein DUF1127</fullName>
    </submittedName>
</protein>
<evidence type="ECO:0000313" key="3">
    <source>
        <dbReference type="Proteomes" id="UP000256794"/>
    </source>
</evidence>
<gene>
    <name evidence="2" type="ORF">ATH84_101313</name>
</gene>
<dbReference type="Proteomes" id="UP000256794">
    <property type="component" value="Unassembled WGS sequence"/>
</dbReference>
<dbReference type="AlphaFoldDB" id="A0AAQ0HHR4"/>
<organism evidence="2 3">
    <name type="scientific">Paracoccus versutus</name>
    <name type="common">Thiobacillus versutus</name>
    <dbReference type="NCBI Taxonomy" id="34007"/>
    <lineage>
        <taxon>Bacteria</taxon>
        <taxon>Pseudomonadati</taxon>
        <taxon>Pseudomonadota</taxon>
        <taxon>Alphaproteobacteria</taxon>
        <taxon>Rhodobacterales</taxon>
        <taxon>Paracoccaceae</taxon>
        <taxon>Paracoccus</taxon>
    </lineage>
</organism>
<evidence type="ECO:0000259" key="1">
    <source>
        <dbReference type="Pfam" id="PF06568"/>
    </source>
</evidence>